<proteinExistence type="predicted"/>
<evidence type="ECO:0000313" key="1">
    <source>
        <dbReference type="EMBL" id="MBC2904297.1"/>
    </source>
</evidence>
<dbReference type="InterPro" id="IPR013320">
    <property type="entry name" value="ConA-like_dom_sf"/>
</dbReference>
<organism evidence="1 2">
    <name type="scientific">Streptomyces cupreus</name>
    <dbReference type="NCBI Taxonomy" id="2759956"/>
    <lineage>
        <taxon>Bacteria</taxon>
        <taxon>Bacillati</taxon>
        <taxon>Actinomycetota</taxon>
        <taxon>Actinomycetes</taxon>
        <taxon>Kitasatosporales</taxon>
        <taxon>Streptomycetaceae</taxon>
        <taxon>Streptomyces</taxon>
    </lineage>
</organism>
<reference evidence="1 2" key="1">
    <citation type="submission" date="2020-08" db="EMBL/GenBank/DDBJ databases">
        <title>Streptomyces sp. PSKA01 genome sequencing and assembly.</title>
        <authorList>
            <person name="Mandal S."/>
            <person name="Maiti P.K."/>
            <person name="Das P."/>
        </authorList>
    </citation>
    <scope>NUCLEOTIDE SEQUENCE [LARGE SCALE GENOMIC DNA]</scope>
    <source>
        <strain evidence="1 2">PSKA01</strain>
    </source>
</reference>
<sequence>MKSPTPVDPARYHLVGVRDATSNQIQLYVDDKLAATTTGGAACPSTGPLTVGRAQEVSGLYADEKPRPAAHMKRSRWREVNSRHRNRIYSPRERAVRRVPVHDLYNAVQAGSTG</sequence>
<dbReference type="AlphaFoldDB" id="A0A7X1MAM4"/>
<dbReference type="SUPFAM" id="SSF49899">
    <property type="entry name" value="Concanavalin A-like lectins/glucanases"/>
    <property type="match status" value="1"/>
</dbReference>
<comment type="caution">
    <text evidence="1">The sequence shown here is derived from an EMBL/GenBank/DDBJ whole genome shotgun (WGS) entry which is preliminary data.</text>
</comment>
<evidence type="ECO:0000313" key="2">
    <source>
        <dbReference type="Proteomes" id="UP000584670"/>
    </source>
</evidence>
<dbReference type="Gene3D" id="2.60.120.200">
    <property type="match status" value="1"/>
</dbReference>
<accession>A0A7X1MAM4</accession>
<name>A0A7X1MAM4_9ACTN</name>
<keyword evidence="2" id="KW-1185">Reference proteome</keyword>
<gene>
    <name evidence="1" type="ORF">H4N64_22225</name>
</gene>
<dbReference type="RefSeq" id="WP_186284249.1">
    <property type="nucleotide sequence ID" value="NZ_JACMSF010000024.1"/>
</dbReference>
<evidence type="ECO:0008006" key="3">
    <source>
        <dbReference type="Google" id="ProtNLM"/>
    </source>
</evidence>
<protein>
    <recommendedName>
        <fullName evidence="3">LamG domain-containing protein</fullName>
    </recommendedName>
</protein>
<dbReference type="Proteomes" id="UP000584670">
    <property type="component" value="Unassembled WGS sequence"/>
</dbReference>
<dbReference type="EMBL" id="JACMSF010000024">
    <property type="protein sequence ID" value="MBC2904297.1"/>
    <property type="molecule type" value="Genomic_DNA"/>
</dbReference>